<proteinExistence type="predicted"/>
<reference evidence="1" key="1">
    <citation type="submission" date="2022-11" db="EMBL/GenBank/DDBJ databases">
        <authorList>
            <person name="Kikuchi T."/>
        </authorList>
    </citation>
    <scope>NUCLEOTIDE SEQUENCE</scope>
    <source>
        <strain evidence="1">PS1010</strain>
    </source>
</reference>
<sequence length="144" mass="16950">MYPLLRSTIHILEHKSRLLNWFSRIIIDDFPELQNNVVVKWMVHIMKICRSRFMKFASNHLSLYPNQKLCVLPIMLEVNIIVPGFGFRLKTPLNSYHCISRKEKTMYSTLQNDPRMPVSSMVSHSENETKSRYLEVLDLSLISP</sequence>
<organism evidence="1 2">
    <name type="scientific">Caenorhabditis angaria</name>
    <dbReference type="NCBI Taxonomy" id="860376"/>
    <lineage>
        <taxon>Eukaryota</taxon>
        <taxon>Metazoa</taxon>
        <taxon>Ecdysozoa</taxon>
        <taxon>Nematoda</taxon>
        <taxon>Chromadorea</taxon>
        <taxon>Rhabditida</taxon>
        <taxon>Rhabditina</taxon>
        <taxon>Rhabditomorpha</taxon>
        <taxon>Rhabditoidea</taxon>
        <taxon>Rhabditidae</taxon>
        <taxon>Peloderinae</taxon>
        <taxon>Caenorhabditis</taxon>
    </lineage>
</organism>
<accession>A0A9P1IUZ5</accession>
<protein>
    <submittedName>
        <fullName evidence="1">Uncharacterized protein</fullName>
    </submittedName>
</protein>
<dbReference type="AlphaFoldDB" id="A0A9P1IUZ5"/>
<gene>
    <name evidence="1" type="ORF">CAMP_LOCUS13386</name>
</gene>
<evidence type="ECO:0000313" key="2">
    <source>
        <dbReference type="Proteomes" id="UP001152747"/>
    </source>
</evidence>
<keyword evidence="2" id="KW-1185">Reference proteome</keyword>
<evidence type="ECO:0000313" key="1">
    <source>
        <dbReference type="EMBL" id="CAI5450749.1"/>
    </source>
</evidence>
<name>A0A9P1IUZ5_9PELO</name>
<dbReference type="EMBL" id="CANHGI010000005">
    <property type="protein sequence ID" value="CAI5450749.1"/>
    <property type="molecule type" value="Genomic_DNA"/>
</dbReference>
<comment type="caution">
    <text evidence="1">The sequence shown here is derived from an EMBL/GenBank/DDBJ whole genome shotgun (WGS) entry which is preliminary data.</text>
</comment>
<dbReference type="Proteomes" id="UP001152747">
    <property type="component" value="Unassembled WGS sequence"/>
</dbReference>